<sequence>MGVCDAFARYAPARKPDAMSAPHPPKVAGFDSLVPSSAPASSTVPPVAGTPSCTPPPRAGAAPDAPARPAAARHCTEPRTLLEDRLAGRIADLASLHDLTRCLVRTGTVRDALREILHAGARLLGARRGLAVLDQDGPPGAYGPSGAYGPHTPVGLGLTHEELGQLETVPAADRPQAPLTADPSLTEVAREALTAEDGLTPRHREVADRLGYAATYAHALDPHDGSRLGAAVWLFDGPAVPGPAERRTASHYLGLAADHLARLLEVDRARARLASLTEGLLPSRLPAMPGVRLAVRHRTGPLGGGDWYDALPLPEGALGLAVGSVAGSGPRAVAAMGRLRAALRAYAVMEGEDPVAVLSDLELLLRLTEPGCPATALFAHCRPGGRRMTLAGAGHNPPLVIGDRRAEFVETGVSAPLGMLGCWEAPGAEVRLDPGETVLLWTDGLLRRTGEPVDRAFARLHRAAAGVPRRLRGDPETVADHVLRAVLPDGRDAADGTDDVVLLAARFD</sequence>
<dbReference type="InterPro" id="IPR001932">
    <property type="entry name" value="PPM-type_phosphatase-like_dom"/>
</dbReference>
<protein>
    <submittedName>
        <fullName evidence="4">PP2C family protein-serine/threonine phosphatase</fullName>
        <ecNumber evidence="4">3.1.3.16</ecNumber>
    </submittedName>
</protein>
<dbReference type="Gene3D" id="3.60.40.10">
    <property type="entry name" value="PPM-type phosphatase domain"/>
    <property type="match status" value="1"/>
</dbReference>
<feature type="compositionally biased region" description="Low complexity" evidence="2">
    <location>
        <begin position="34"/>
        <end position="47"/>
    </location>
</feature>
<reference evidence="4 5" key="1">
    <citation type="submission" date="2024-06" db="EMBL/GenBank/DDBJ databases">
        <title>The Natural Products Discovery Center: Release of the First 8490 Sequenced Strains for Exploring Actinobacteria Biosynthetic Diversity.</title>
        <authorList>
            <person name="Kalkreuter E."/>
            <person name="Kautsar S.A."/>
            <person name="Yang D."/>
            <person name="Bader C.D."/>
            <person name="Teijaro C.N."/>
            <person name="Fluegel L."/>
            <person name="Davis C.M."/>
            <person name="Simpson J.R."/>
            <person name="Lauterbach L."/>
            <person name="Steele A.D."/>
            <person name="Gui C."/>
            <person name="Meng S."/>
            <person name="Li G."/>
            <person name="Viehrig K."/>
            <person name="Ye F."/>
            <person name="Su P."/>
            <person name="Kiefer A.F."/>
            <person name="Nichols A."/>
            <person name="Cepeda A.J."/>
            <person name="Yan W."/>
            <person name="Fan B."/>
            <person name="Jiang Y."/>
            <person name="Adhikari A."/>
            <person name="Zheng C.-J."/>
            <person name="Schuster L."/>
            <person name="Cowan T.M."/>
            <person name="Smanski M.J."/>
            <person name="Chevrette M.G."/>
            <person name="De Carvalho L.P.S."/>
            <person name="Shen B."/>
        </authorList>
    </citation>
    <scope>NUCLEOTIDE SEQUENCE [LARGE SCALE GENOMIC DNA]</scope>
    <source>
        <strain evidence="4 5">NPDC038104</strain>
    </source>
</reference>
<organism evidence="4 5">
    <name type="scientific">Streptomyces fragilis</name>
    <dbReference type="NCBI Taxonomy" id="67301"/>
    <lineage>
        <taxon>Bacteria</taxon>
        <taxon>Bacillati</taxon>
        <taxon>Actinomycetota</taxon>
        <taxon>Actinomycetes</taxon>
        <taxon>Kitasatosporales</taxon>
        <taxon>Streptomycetaceae</taxon>
        <taxon>Streptomyces</taxon>
    </lineage>
</organism>
<evidence type="ECO:0000313" key="5">
    <source>
        <dbReference type="Proteomes" id="UP001550850"/>
    </source>
</evidence>
<dbReference type="SMART" id="SM00331">
    <property type="entry name" value="PP2C_SIG"/>
    <property type="match status" value="1"/>
</dbReference>
<gene>
    <name evidence="4" type="ORF">AB0E65_05535</name>
</gene>
<keyword evidence="1 4" id="KW-0378">Hydrolase</keyword>
<proteinExistence type="predicted"/>
<dbReference type="PANTHER" id="PTHR43156">
    <property type="entry name" value="STAGE II SPORULATION PROTEIN E-RELATED"/>
    <property type="match status" value="1"/>
</dbReference>
<comment type="caution">
    <text evidence="4">The sequence shown here is derived from an EMBL/GenBank/DDBJ whole genome shotgun (WGS) entry which is preliminary data.</text>
</comment>
<feature type="region of interest" description="Disordered" evidence="2">
    <location>
        <begin position="15"/>
        <end position="74"/>
    </location>
</feature>
<dbReference type="InterPro" id="IPR036457">
    <property type="entry name" value="PPM-type-like_dom_sf"/>
</dbReference>
<feature type="compositionally biased region" description="Low complexity" evidence="2">
    <location>
        <begin position="59"/>
        <end position="73"/>
    </location>
</feature>
<evidence type="ECO:0000313" key="4">
    <source>
        <dbReference type="EMBL" id="MEU3553689.1"/>
    </source>
</evidence>
<accession>A0ABV2YDQ1</accession>
<dbReference type="PANTHER" id="PTHR43156:SF2">
    <property type="entry name" value="STAGE II SPORULATION PROTEIN E"/>
    <property type="match status" value="1"/>
</dbReference>
<dbReference type="EC" id="3.1.3.16" evidence="4"/>
<dbReference type="InterPro" id="IPR052016">
    <property type="entry name" value="Bact_Sigma-Reg"/>
</dbReference>
<dbReference type="RefSeq" id="WP_245967744.1">
    <property type="nucleotide sequence ID" value="NZ_BEVZ01000008.1"/>
</dbReference>
<name>A0ABV2YDQ1_9ACTN</name>
<feature type="domain" description="PPM-type phosphatase" evidence="3">
    <location>
        <begin position="290"/>
        <end position="507"/>
    </location>
</feature>
<evidence type="ECO:0000256" key="1">
    <source>
        <dbReference type="ARBA" id="ARBA00022801"/>
    </source>
</evidence>
<dbReference type="EMBL" id="JBEZUR010000005">
    <property type="protein sequence ID" value="MEU3553689.1"/>
    <property type="molecule type" value="Genomic_DNA"/>
</dbReference>
<dbReference type="GO" id="GO:0004722">
    <property type="term" value="F:protein serine/threonine phosphatase activity"/>
    <property type="evidence" value="ECO:0007669"/>
    <property type="project" value="UniProtKB-EC"/>
</dbReference>
<dbReference type="Proteomes" id="UP001550850">
    <property type="component" value="Unassembled WGS sequence"/>
</dbReference>
<evidence type="ECO:0000259" key="3">
    <source>
        <dbReference type="SMART" id="SM00331"/>
    </source>
</evidence>
<dbReference type="Pfam" id="PF07228">
    <property type="entry name" value="SpoIIE"/>
    <property type="match status" value="1"/>
</dbReference>
<evidence type="ECO:0000256" key="2">
    <source>
        <dbReference type="SAM" id="MobiDB-lite"/>
    </source>
</evidence>
<keyword evidence="5" id="KW-1185">Reference proteome</keyword>